<proteinExistence type="predicted"/>
<accession>A0A6J4GME8</accession>
<organism evidence="1 2">
    <name type="scientific">Flavobacterium bizetiae</name>
    <dbReference type="NCBI Taxonomy" id="2704140"/>
    <lineage>
        <taxon>Bacteria</taxon>
        <taxon>Pseudomonadati</taxon>
        <taxon>Bacteroidota</taxon>
        <taxon>Flavobacteriia</taxon>
        <taxon>Flavobacteriales</taxon>
        <taxon>Flavobacteriaceae</taxon>
        <taxon>Flavobacterium</taxon>
    </lineage>
</organism>
<gene>
    <name evidence="1" type="ORF">FLA105534_02943</name>
</gene>
<dbReference type="EMBL" id="CADCSU010000107">
    <property type="protein sequence ID" value="CAA9200047.1"/>
    <property type="molecule type" value="Genomic_DNA"/>
</dbReference>
<keyword evidence="2" id="KW-1185">Reference proteome</keyword>
<reference evidence="1 2" key="1">
    <citation type="submission" date="2020-02" db="EMBL/GenBank/DDBJ databases">
        <authorList>
            <person name="Criscuolo A."/>
        </authorList>
    </citation>
    <scope>NUCLEOTIDE SEQUENCE [LARGE SCALE GENOMIC DNA]</scope>
    <source>
        <strain evidence="1">CIP105534</strain>
    </source>
</reference>
<evidence type="ECO:0000313" key="2">
    <source>
        <dbReference type="Proteomes" id="UP000479938"/>
    </source>
</evidence>
<dbReference type="AlphaFoldDB" id="A0A6J4GME8"/>
<name>A0A6J4GME8_9FLAO</name>
<sequence length="221" mass="25943">MITNIFFNLQQKSSNHKYVKMKNIISIFFLLILNINYAQNYGSPEYQKTRIDEAMYCIKNNELERATSILYSVNKINSKNELGKLALKKADSLLPIVQQKIIRNLIGTWTLFESGSNWGFKTEKDTLIKKVLIITDKNFQFYEQNLKTKENKLIKTEKTTFTKYEDMSDNQFDFVFTDKSIWAFFINKETNVLRQINTGEETDEGRTEIVCGNSELNYKKD</sequence>
<evidence type="ECO:0000313" key="1">
    <source>
        <dbReference type="EMBL" id="CAA9200047.1"/>
    </source>
</evidence>
<dbReference type="Proteomes" id="UP000479938">
    <property type="component" value="Unassembled WGS sequence"/>
</dbReference>
<protein>
    <submittedName>
        <fullName evidence="1">Uncharacterized protein</fullName>
    </submittedName>
</protein>